<dbReference type="AlphaFoldDB" id="A0A8J5BU69"/>
<dbReference type="EMBL" id="JACMSC010000091">
    <property type="protein sequence ID" value="KAG6467091.1"/>
    <property type="molecule type" value="Genomic_DNA"/>
</dbReference>
<keyword evidence="3" id="KW-1185">Reference proteome</keyword>
<accession>A0A8J5BU69</accession>
<gene>
    <name evidence="2" type="ORF">ZIOFF_075100</name>
</gene>
<dbReference type="PANTHER" id="PTHR37610">
    <property type="entry name" value="CCHC-TYPE DOMAIN-CONTAINING PROTEIN"/>
    <property type="match status" value="1"/>
</dbReference>
<reference evidence="2 3" key="1">
    <citation type="submission" date="2020-08" db="EMBL/GenBank/DDBJ databases">
        <title>Plant Genome Project.</title>
        <authorList>
            <person name="Zhang R.-G."/>
        </authorList>
    </citation>
    <scope>NUCLEOTIDE SEQUENCE [LARGE SCALE GENOMIC DNA]</scope>
    <source>
        <tissue evidence="2">Rhizome</tissue>
    </source>
</reference>
<dbReference type="Pfam" id="PF22936">
    <property type="entry name" value="Pol_BBD"/>
    <property type="match status" value="1"/>
</dbReference>
<dbReference type="PANTHER" id="PTHR37610:SF75">
    <property type="entry name" value="RETROTRANSPOSON COPIA-LIKE N-TERMINAL DOMAIN-CONTAINING PROTEIN"/>
    <property type="match status" value="1"/>
</dbReference>
<protein>
    <recommendedName>
        <fullName evidence="1">Retrovirus-related Pol polyprotein from transposon TNT 1-94-like beta-barrel domain-containing protein</fullName>
    </recommendedName>
</protein>
<dbReference type="InterPro" id="IPR054722">
    <property type="entry name" value="PolX-like_BBD"/>
</dbReference>
<sequence length="349" mass="39323">MVIAWLANPMEPSIGRTYLFLPTAKEVWEAVCETYSDLENSSQIFDLKTRLRQSSQGEKTVIEYYNEMKGLWQELGLCYDDKWECKNDSLKYHKRMKSDRVYVLLAGLNRELNEVGGTILGRNPLPSLTQKGTYLQYVVFNASTISICPWIIDSGATDHMMGSSRLFHSYIRIAGNQKIKIADGSLSAIAGKGSIVISQTLTFQNILHVPNLSCNLISISKLTHDLKCIVKFSSNSCVLQNFDSGRTMAVLKSVEAFITLRKEVTYVDKPSNPTLYQTLIPETLSVPEWKKAVFKEMNALNKSGTWEIRPLPEGKCTVGCKWIFTMKLNSDGSLECFKARLVHGFTSKL</sequence>
<evidence type="ECO:0000313" key="2">
    <source>
        <dbReference type="EMBL" id="KAG6467091.1"/>
    </source>
</evidence>
<organism evidence="2 3">
    <name type="scientific">Zingiber officinale</name>
    <name type="common">Ginger</name>
    <name type="synonym">Amomum zingiber</name>
    <dbReference type="NCBI Taxonomy" id="94328"/>
    <lineage>
        <taxon>Eukaryota</taxon>
        <taxon>Viridiplantae</taxon>
        <taxon>Streptophyta</taxon>
        <taxon>Embryophyta</taxon>
        <taxon>Tracheophyta</taxon>
        <taxon>Spermatophyta</taxon>
        <taxon>Magnoliopsida</taxon>
        <taxon>Liliopsida</taxon>
        <taxon>Zingiberales</taxon>
        <taxon>Zingiberaceae</taxon>
        <taxon>Zingiber</taxon>
    </lineage>
</organism>
<proteinExistence type="predicted"/>
<comment type="caution">
    <text evidence="2">The sequence shown here is derived from an EMBL/GenBank/DDBJ whole genome shotgun (WGS) entry which is preliminary data.</text>
</comment>
<name>A0A8J5BU69_ZINOF</name>
<dbReference type="Proteomes" id="UP000734854">
    <property type="component" value="Unassembled WGS sequence"/>
</dbReference>
<evidence type="ECO:0000313" key="3">
    <source>
        <dbReference type="Proteomes" id="UP000734854"/>
    </source>
</evidence>
<evidence type="ECO:0000259" key="1">
    <source>
        <dbReference type="Pfam" id="PF22936"/>
    </source>
</evidence>
<feature type="domain" description="Retrovirus-related Pol polyprotein from transposon TNT 1-94-like beta-barrel" evidence="1">
    <location>
        <begin position="150"/>
        <end position="224"/>
    </location>
</feature>